<sequence length="295" mass="32826">MIYAPTYHNVTLDSGVNMHYFEAGSAHNPTLLLLHGFPSSSSQFRDLAPLLAPKYHIIAPDFPGYGQTTAPASFDYTFDNLADATLALLTALQIASYAMYVFDYGAAVGWRLALANPSAITAIISQNGNAYNSGFGQPFWEPIMKTWTTSNSAPAREWLRENYLTLAATKMQYTTGFPAKDQELINPADWTLDYLQNEAGKANQERQLDLFYDYRKNVDGYPAVHEYFRSSQVPLLAIWGKGDPIFVPAGAEAFKKDLPDAVVKFVDAGHFALQTKRWEIAKEIEAFLGNRVKGE</sequence>
<comment type="caution">
    <text evidence="1">The sequence shown here is derived from an EMBL/GenBank/DDBJ whole genome shotgun (WGS) entry which is preliminary data.</text>
</comment>
<dbReference type="EMBL" id="JANRMS010001334">
    <property type="protein sequence ID" value="KAJ3529053.1"/>
    <property type="molecule type" value="Genomic_DNA"/>
</dbReference>
<name>A0ACC1RZU9_9HYPO</name>
<evidence type="ECO:0000313" key="2">
    <source>
        <dbReference type="Proteomes" id="UP001148629"/>
    </source>
</evidence>
<protein>
    <submittedName>
        <fullName evidence="1">Uncharacterized protein</fullName>
    </submittedName>
</protein>
<accession>A0ACC1RZU9</accession>
<dbReference type="Proteomes" id="UP001148629">
    <property type="component" value="Unassembled WGS sequence"/>
</dbReference>
<gene>
    <name evidence="1" type="ORF">NM208_g9930</name>
</gene>
<organism evidence="1 2">
    <name type="scientific">Fusarium decemcellulare</name>
    <dbReference type="NCBI Taxonomy" id="57161"/>
    <lineage>
        <taxon>Eukaryota</taxon>
        <taxon>Fungi</taxon>
        <taxon>Dikarya</taxon>
        <taxon>Ascomycota</taxon>
        <taxon>Pezizomycotina</taxon>
        <taxon>Sordariomycetes</taxon>
        <taxon>Hypocreomycetidae</taxon>
        <taxon>Hypocreales</taxon>
        <taxon>Nectriaceae</taxon>
        <taxon>Fusarium</taxon>
        <taxon>Fusarium decemcellulare species complex</taxon>
    </lineage>
</organism>
<proteinExistence type="predicted"/>
<reference evidence="1" key="1">
    <citation type="submission" date="2022-08" db="EMBL/GenBank/DDBJ databases">
        <title>Genome Sequence of Fusarium decemcellulare.</title>
        <authorList>
            <person name="Buettner E."/>
        </authorList>
    </citation>
    <scope>NUCLEOTIDE SEQUENCE</scope>
    <source>
        <strain evidence="1">Babe19</strain>
    </source>
</reference>
<keyword evidence="2" id="KW-1185">Reference proteome</keyword>
<evidence type="ECO:0000313" key="1">
    <source>
        <dbReference type="EMBL" id="KAJ3529053.1"/>
    </source>
</evidence>